<dbReference type="Proteomes" id="UP001528673">
    <property type="component" value="Unassembled WGS sequence"/>
</dbReference>
<dbReference type="EMBL" id="JAQSIP010000002">
    <property type="protein sequence ID" value="MDD0837912.1"/>
    <property type="molecule type" value="Genomic_DNA"/>
</dbReference>
<dbReference type="Gene3D" id="2.60.120.200">
    <property type="match status" value="1"/>
</dbReference>
<sequence>MDAYIKNVVVGLVPAGDVGSSTITDQSPTNRALTNNGVVISNISTAQYSGRAMRFNGSADIEVPSSPDLDLGNYYTVECGFMADTIENWFGLVQRGYYSAYTNDWTGLVFSIVHTGNGNLVAYFWGTTVFNERAIVSSTPIEANRHYTLAVVRSGTNGYMLLDGAVVGTISNLQTCAASNLPLRIGHYDEPYVNNGRLVGYIDNVRITKGVPRWTAAYTPDLPFEFTQPVAGSVTTNGLRMGAVDQGYFLRLITNPGGGKKLTLSAWIALDTANMEAFFYGSRSSSSSYDLTAISVRGAQFTAFSRDSNLNTLINVSASELDLPVGVERHVTIVIDTTQPAPENRVQIYIGATRATLAGTFPAQDAVLPLLQAGQTEYIGVNWGNAEYAHGLLGGLAIVDGTAATPSQFTGAYGAYTGGSYGPNGGFLAFLDTSGNTVNSNVGFGADSSGLDLYRPSYGIALANAISLSSLPTPLSVSGVVRDANNQFAARTIVVQRRDNSQLLGSTVSDAATGAYSVSLTYSGLVDIIAKDSTGTLPDLILSRVTPG</sequence>
<reference evidence="1 2" key="1">
    <citation type="submission" date="2023-02" db="EMBL/GenBank/DDBJ databases">
        <title>Bacterial whole genomic sequence of Curvibacter sp. HBC61.</title>
        <authorList>
            <person name="Le V."/>
            <person name="Ko S.-R."/>
            <person name="Ahn C.-Y."/>
            <person name="Oh H.-M."/>
        </authorList>
    </citation>
    <scope>NUCLEOTIDE SEQUENCE [LARGE SCALE GENOMIC DNA]</scope>
    <source>
        <strain evidence="1 2">HBC61</strain>
    </source>
</reference>
<comment type="caution">
    <text evidence="1">The sequence shown here is derived from an EMBL/GenBank/DDBJ whole genome shotgun (WGS) entry which is preliminary data.</text>
</comment>
<name>A0ABT5MV36_9BURK</name>
<protein>
    <recommendedName>
        <fullName evidence="3">LamG-like jellyroll fold domain-containing protein</fullName>
    </recommendedName>
</protein>
<gene>
    <name evidence="1" type="ORF">PSQ40_04940</name>
</gene>
<dbReference type="InterPro" id="IPR013320">
    <property type="entry name" value="ConA-like_dom_sf"/>
</dbReference>
<dbReference type="SUPFAM" id="SSF49899">
    <property type="entry name" value="Concanavalin A-like lectins/glucanases"/>
    <property type="match status" value="2"/>
</dbReference>
<evidence type="ECO:0008006" key="3">
    <source>
        <dbReference type="Google" id="ProtNLM"/>
    </source>
</evidence>
<dbReference type="Pfam" id="PF13385">
    <property type="entry name" value="Laminin_G_3"/>
    <property type="match status" value="2"/>
</dbReference>
<organism evidence="1 2">
    <name type="scientific">Curvibacter cyanobacteriorum</name>
    <dbReference type="NCBI Taxonomy" id="3026422"/>
    <lineage>
        <taxon>Bacteria</taxon>
        <taxon>Pseudomonadati</taxon>
        <taxon>Pseudomonadota</taxon>
        <taxon>Betaproteobacteria</taxon>
        <taxon>Burkholderiales</taxon>
        <taxon>Comamonadaceae</taxon>
        <taxon>Curvibacter</taxon>
    </lineage>
</organism>
<evidence type="ECO:0000313" key="2">
    <source>
        <dbReference type="Proteomes" id="UP001528673"/>
    </source>
</evidence>
<proteinExistence type="predicted"/>
<accession>A0ABT5MV36</accession>
<keyword evidence="2" id="KW-1185">Reference proteome</keyword>
<evidence type="ECO:0000313" key="1">
    <source>
        <dbReference type="EMBL" id="MDD0837912.1"/>
    </source>
</evidence>
<dbReference type="RefSeq" id="WP_273949235.1">
    <property type="nucleotide sequence ID" value="NZ_JAQSIP010000002.1"/>
</dbReference>